<organism evidence="1 2">
    <name type="scientific">Pristionchus entomophagus</name>
    <dbReference type="NCBI Taxonomy" id="358040"/>
    <lineage>
        <taxon>Eukaryota</taxon>
        <taxon>Metazoa</taxon>
        <taxon>Ecdysozoa</taxon>
        <taxon>Nematoda</taxon>
        <taxon>Chromadorea</taxon>
        <taxon>Rhabditida</taxon>
        <taxon>Rhabditina</taxon>
        <taxon>Diplogasteromorpha</taxon>
        <taxon>Diplogasteroidea</taxon>
        <taxon>Neodiplogasteridae</taxon>
        <taxon>Pristionchus</taxon>
    </lineage>
</organism>
<sequence>YSTRIPFGTRIKNTFVIEGLFMHQVSVPEDRLETFVNYMRQFFRRAHFYWIELEYFNYQPNQSDGNVMGILEMITCKQLSIAVRIRHLHPNMFKVIHQLNPSKLLNIRLNGHNTPIE</sequence>
<dbReference type="AlphaFoldDB" id="A0AAV5SII2"/>
<name>A0AAV5SII2_9BILA</name>
<gene>
    <name evidence="1" type="ORF">PENTCL1PPCAC_4875</name>
</gene>
<keyword evidence="2" id="KW-1185">Reference proteome</keyword>
<comment type="caution">
    <text evidence="1">The sequence shown here is derived from an EMBL/GenBank/DDBJ whole genome shotgun (WGS) entry which is preliminary data.</text>
</comment>
<accession>A0AAV5SII2</accession>
<protein>
    <submittedName>
        <fullName evidence="1">Uncharacterized protein</fullName>
    </submittedName>
</protein>
<reference evidence="1" key="1">
    <citation type="submission" date="2023-10" db="EMBL/GenBank/DDBJ databases">
        <title>Genome assembly of Pristionchus species.</title>
        <authorList>
            <person name="Yoshida K."/>
            <person name="Sommer R.J."/>
        </authorList>
    </citation>
    <scope>NUCLEOTIDE SEQUENCE</scope>
    <source>
        <strain evidence="1">RS0144</strain>
    </source>
</reference>
<feature type="non-terminal residue" evidence="1">
    <location>
        <position position="1"/>
    </location>
</feature>
<evidence type="ECO:0000313" key="1">
    <source>
        <dbReference type="EMBL" id="GMS82700.1"/>
    </source>
</evidence>
<proteinExistence type="predicted"/>
<dbReference type="Proteomes" id="UP001432027">
    <property type="component" value="Unassembled WGS sequence"/>
</dbReference>
<dbReference type="EMBL" id="BTSX01000002">
    <property type="protein sequence ID" value="GMS82700.1"/>
    <property type="molecule type" value="Genomic_DNA"/>
</dbReference>
<evidence type="ECO:0000313" key="2">
    <source>
        <dbReference type="Proteomes" id="UP001432027"/>
    </source>
</evidence>
<feature type="non-terminal residue" evidence="1">
    <location>
        <position position="117"/>
    </location>
</feature>